<name>X0UL03_9ZZZZ</name>
<keyword evidence="1" id="KW-1133">Transmembrane helix</keyword>
<reference evidence="2" key="1">
    <citation type="journal article" date="2014" name="Front. Microbiol.">
        <title>High frequency of phylogenetically diverse reductive dehalogenase-homologous genes in deep subseafloor sedimentary metagenomes.</title>
        <authorList>
            <person name="Kawai M."/>
            <person name="Futagami T."/>
            <person name="Toyoda A."/>
            <person name="Takaki Y."/>
            <person name="Nishi S."/>
            <person name="Hori S."/>
            <person name="Arai W."/>
            <person name="Tsubouchi T."/>
            <person name="Morono Y."/>
            <person name="Uchiyama I."/>
            <person name="Ito T."/>
            <person name="Fujiyama A."/>
            <person name="Inagaki F."/>
            <person name="Takami H."/>
        </authorList>
    </citation>
    <scope>NUCLEOTIDE SEQUENCE</scope>
    <source>
        <strain evidence="2">Expedition CK06-06</strain>
    </source>
</reference>
<comment type="caution">
    <text evidence="2">The sequence shown here is derived from an EMBL/GenBank/DDBJ whole genome shotgun (WGS) entry which is preliminary data.</text>
</comment>
<evidence type="ECO:0000256" key="1">
    <source>
        <dbReference type="SAM" id="Phobius"/>
    </source>
</evidence>
<sequence>GFLFLSALLLYSLSIVPAPFLIAMGAMQAVTAFSGGIAAYGIHYTKKSFRKA</sequence>
<keyword evidence="1" id="KW-0812">Transmembrane</keyword>
<organism evidence="2">
    <name type="scientific">marine sediment metagenome</name>
    <dbReference type="NCBI Taxonomy" id="412755"/>
    <lineage>
        <taxon>unclassified sequences</taxon>
        <taxon>metagenomes</taxon>
        <taxon>ecological metagenomes</taxon>
    </lineage>
</organism>
<dbReference type="EMBL" id="BARS01021688">
    <property type="protein sequence ID" value="GAG06469.1"/>
    <property type="molecule type" value="Genomic_DNA"/>
</dbReference>
<protein>
    <submittedName>
        <fullName evidence="2">Uncharacterized protein</fullName>
    </submittedName>
</protein>
<evidence type="ECO:0000313" key="2">
    <source>
        <dbReference type="EMBL" id="GAG06469.1"/>
    </source>
</evidence>
<feature type="transmembrane region" description="Helical" evidence="1">
    <location>
        <begin position="20"/>
        <end position="42"/>
    </location>
</feature>
<proteinExistence type="predicted"/>
<accession>X0UL03</accession>
<keyword evidence="1" id="KW-0472">Membrane</keyword>
<dbReference type="AlphaFoldDB" id="X0UL03"/>
<feature type="non-terminal residue" evidence="2">
    <location>
        <position position="1"/>
    </location>
</feature>
<gene>
    <name evidence="2" type="ORF">S01H1_34790</name>
</gene>